<feature type="compositionally biased region" description="Polar residues" evidence="6">
    <location>
        <begin position="244"/>
        <end position="257"/>
    </location>
</feature>
<keyword evidence="7" id="KW-0812">Transmembrane</keyword>
<comment type="subcellular location">
    <subcellularLocation>
        <location evidence="1">Vacuole</location>
    </subcellularLocation>
</comment>
<keyword evidence="3" id="KW-0597">Phosphoprotein</keyword>
<evidence type="ECO:0000256" key="4">
    <source>
        <dbReference type="ARBA" id="ARBA00022554"/>
    </source>
</evidence>
<feature type="region of interest" description="Disordered" evidence="6">
    <location>
        <begin position="189"/>
        <end position="297"/>
    </location>
</feature>
<evidence type="ECO:0000313" key="10">
    <source>
        <dbReference type="Proteomes" id="UP000306102"/>
    </source>
</evidence>
<evidence type="ECO:0000256" key="5">
    <source>
        <dbReference type="ARBA" id="ARBA00023180"/>
    </source>
</evidence>
<evidence type="ECO:0000256" key="6">
    <source>
        <dbReference type="SAM" id="MobiDB-lite"/>
    </source>
</evidence>
<protein>
    <recommendedName>
        <fullName evidence="8">Strictosidine synthase conserved region domain-containing protein</fullName>
    </recommendedName>
</protein>
<keyword evidence="7" id="KW-1133">Transmembrane helix</keyword>
<dbReference type="EMBL" id="SDRB02011045">
    <property type="protein sequence ID" value="THG03102.1"/>
    <property type="molecule type" value="Genomic_DNA"/>
</dbReference>
<dbReference type="GO" id="GO:0016787">
    <property type="term" value="F:hydrolase activity"/>
    <property type="evidence" value="ECO:0007669"/>
    <property type="project" value="TreeGrafter"/>
</dbReference>
<dbReference type="GO" id="GO:0012505">
    <property type="term" value="C:endomembrane system"/>
    <property type="evidence" value="ECO:0007669"/>
    <property type="project" value="TreeGrafter"/>
</dbReference>
<dbReference type="Pfam" id="PF03088">
    <property type="entry name" value="Str_synth"/>
    <property type="match status" value="1"/>
</dbReference>
<dbReference type="GO" id="GO:0005773">
    <property type="term" value="C:vacuole"/>
    <property type="evidence" value="ECO:0007669"/>
    <property type="project" value="UniProtKB-SubCell"/>
</dbReference>
<sequence length="552" mass="60778">MSESRPHRDSPLSNITKPTSSSSSSSSSSFLLLSFIVVAPVIAGVILYQLDSFDPAPMPTHEFAQDPVFVPKQNSRMLQGAELIGVGQLLAPEDLAYDPDSGLVYAGCVDGWIKRVSVNESADDSVVENWVNTGGRPLGLILGHNNDLVIADADKGGKLTKDAVPDNSVQSQTPLTGRDLVQHGSLERNLSQSQPAPQGPGVDEFRSFPSYGQMQGMGVMHSTHPFPPTDLGRHQHMPVHYGGSTHQQRPSGATMLQSALPPGPPHHAQMLGQPPNVSRPQGTGDLPQPGQPLNPPDHLQPPVLRQPQGSFHPEIASGGIPDRTIELLTDEAEDVKFKLTDGVDITKDGMIYFTDASYKYSLKEFIWDILEGRPYGRFISYDPSTKETKVLVRDLYFANGVAISPDQSFVIFCETPMRRCKRYYIQGEKRGDVDTFIDNLPGMPDNIRYDGEGQYWIALPTTTTLSWDLALRYPFIRKVLAIMERYIGRPHMEINGGFLAVDLEGKPIAHYYDPKLSLVTTGIKIADYLYCGSITYPYIIRLNLTQHPAVAV</sequence>
<dbReference type="Proteomes" id="UP000306102">
    <property type="component" value="Unassembled WGS sequence"/>
</dbReference>
<dbReference type="Pfam" id="PF20067">
    <property type="entry name" value="SSL_N"/>
    <property type="match status" value="1"/>
</dbReference>
<dbReference type="Gene3D" id="2.120.10.30">
    <property type="entry name" value="TolB, C-terminal domain"/>
    <property type="match status" value="2"/>
</dbReference>
<dbReference type="PANTHER" id="PTHR10426:SF88">
    <property type="entry name" value="ADIPOCYTE PLASMA MEMBRANE-ASSOCIATED PROTEIN HEMOMUCIN-RELATED"/>
    <property type="match status" value="1"/>
</dbReference>
<reference evidence="9 10" key="1">
    <citation type="journal article" date="2018" name="Proc. Natl. Acad. Sci. U.S.A.">
        <title>Draft genome sequence of Camellia sinensis var. sinensis provides insights into the evolution of the tea genome and tea quality.</title>
        <authorList>
            <person name="Wei C."/>
            <person name="Yang H."/>
            <person name="Wang S."/>
            <person name="Zhao J."/>
            <person name="Liu C."/>
            <person name="Gao L."/>
            <person name="Xia E."/>
            <person name="Lu Y."/>
            <person name="Tai Y."/>
            <person name="She G."/>
            <person name="Sun J."/>
            <person name="Cao H."/>
            <person name="Tong W."/>
            <person name="Gao Q."/>
            <person name="Li Y."/>
            <person name="Deng W."/>
            <person name="Jiang X."/>
            <person name="Wang W."/>
            <person name="Chen Q."/>
            <person name="Zhang S."/>
            <person name="Li H."/>
            <person name="Wu J."/>
            <person name="Wang P."/>
            <person name="Li P."/>
            <person name="Shi C."/>
            <person name="Zheng F."/>
            <person name="Jian J."/>
            <person name="Huang B."/>
            <person name="Shan D."/>
            <person name="Shi M."/>
            <person name="Fang C."/>
            <person name="Yue Y."/>
            <person name="Li F."/>
            <person name="Li D."/>
            <person name="Wei S."/>
            <person name="Han B."/>
            <person name="Jiang C."/>
            <person name="Yin Y."/>
            <person name="Xia T."/>
            <person name="Zhang Z."/>
            <person name="Bennetzen J.L."/>
            <person name="Zhao S."/>
            <person name="Wan X."/>
        </authorList>
    </citation>
    <scope>NUCLEOTIDE SEQUENCE [LARGE SCALE GENOMIC DNA]</scope>
    <source>
        <strain evidence="10">cv. Shuchazao</strain>
        <tissue evidence="9">Leaf</tissue>
    </source>
</reference>
<evidence type="ECO:0000256" key="1">
    <source>
        <dbReference type="ARBA" id="ARBA00004116"/>
    </source>
</evidence>
<dbReference type="AlphaFoldDB" id="A0A4S4DJQ2"/>
<feature type="transmembrane region" description="Helical" evidence="7">
    <location>
        <begin position="30"/>
        <end position="50"/>
    </location>
</feature>
<comment type="caution">
    <text evidence="9">The sequence shown here is derived from an EMBL/GenBank/DDBJ whole genome shotgun (WGS) entry which is preliminary data.</text>
</comment>
<keyword evidence="7" id="KW-0472">Membrane</keyword>
<comment type="similarity">
    <text evidence="2">Belongs to the strictosidine synthase family.</text>
</comment>
<dbReference type="SUPFAM" id="SSF63829">
    <property type="entry name" value="Calcium-dependent phosphotriesterase"/>
    <property type="match status" value="1"/>
</dbReference>
<dbReference type="InterPro" id="IPR011042">
    <property type="entry name" value="6-blade_b-propeller_TolB-like"/>
</dbReference>
<accession>A0A4S4DJQ2</accession>
<evidence type="ECO:0000256" key="2">
    <source>
        <dbReference type="ARBA" id="ARBA00009191"/>
    </source>
</evidence>
<dbReference type="InterPro" id="IPR018119">
    <property type="entry name" value="Strictosidine_synth_cons-reg"/>
</dbReference>
<feature type="compositionally biased region" description="Basic and acidic residues" evidence="6">
    <location>
        <begin position="1"/>
        <end position="10"/>
    </location>
</feature>
<name>A0A4S4DJQ2_CAMSN</name>
<dbReference type="PANTHER" id="PTHR10426">
    <property type="entry name" value="STRICTOSIDINE SYNTHASE-RELATED"/>
    <property type="match status" value="1"/>
</dbReference>
<evidence type="ECO:0000256" key="3">
    <source>
        <dbReference type="ARBA" id="ARBA00022553"/>
    </source>
</evidence>
<keyword evidence="5" id="KW-0325">Glycoprotein</keyword>
<evidence type="ECO:0000256" key="7">
    <source>
        <dbReference type="SAM" id="Phobius"/>
    </source>
</evidence>
<dbReference type="STRING" id="542762.A0A4S4DJQ2"/>
<keyword evidence="4" id="KW-0926">Vacuole</keyword>
<evidence type="ECO:0000313" key="9">
    <source>
        <dbReference type="EMBL" id="THG03102.1"/>
    </source>
</evidence>
<feature type="domain" description="Strictosidine synthase conserved region" evidence="8">
    <location>
        <begin position="341"/>
        <end position="428"/>
    </location>
</feature>
<proteinExistence type="inferred from homology"/>
<feature type="region of interest" description="Disordered" evidence="6">
    <location>
        <begin position="1"/>
        <end position="26"/>
    </location>
</feature>
<evidence type="ECO:0000259" key="8">
    <source>
        <dbReference type="Pfam" id="PF03088"/>
    </source>
</evidence>
<organism evidence="9 10">
    <name type="scientific">Camellia sinensis var. sinensis</name>
    <name type="common">China tea</name>
    <dbReference type="NCBI Taxonomy" id="542762"/>
    <lineage>
        <taxon>Eukaryota</taxon>
        <taxon>Viridiplantae</taxon>
        <taxon>Streptophyta</taxon>
        <taxon>Embryophyta</taxon>
        <taxon>Tracheophyta</taxon>
        <taxon>Spermatophyta</taxon>
        <taxon>Magnoliopsida</taxon>
        <taxon>eudicotyledons</taxon>
        <taxon>Gunneridae</taxon>
        <taxon>Pentapetalae</taxon>
        <taxon>asterids</taxon>
        <taxon>Ericales</taxon>
        <taxon>Theaceae</taxon>
        <taxon>Camellia</taxon>
    </lineage>
</organism>
<gene>
    <name evidence="9" type="ORF">TEA_002908</name>
</gene>
<keyword evidence="10" id="KW-1185">Reference proteome</keyword>